<feature type="region of interest" description="Disordered" evidence="1">
    <location>
        <begin position="1"/>
        <end position="29"/>
    </location>
</feature>
<comment type="caution">
    <text evidence="4">The sequence shown here is derived from an EMBL/GenBank/DDBJ whole genome shotgun (WGS) entry which is preliminary data.</text>
</comment>
<dbReference type="Proteomes" id="UP001235840">
    <property type="component" value="Unassembled WGS sequence"/>
</dbReference>
<evidence type="ECO:0000313" key="5">
    <source>
        <dbReference type="Proteomes" id="UP001235840"/>
    </source>
</evidence>
<protein>
    <submittedName>
        <fullName evidence="4">Stage II sporulation protein Q</fullName>
    </submittedName>
</protein>
<sequence>MKEDQNQNNPAEEQKEEQYPNPSSTGSSGWKKMIKKKWFFPAIYLVAAALILALITWYQNPNDFAIDSNELGFDTEDDVNVGERDDDTALDDESMPVNTQQEDMIRPVADNVNVQVVLSYFEDVSSAEDNLQAMVEYDNTFYPSRGVSFAMEDQVESFDVHAALSGTVILADKSPLVGNYVEIEHEDGLVTVYQSLEHVQVSEGDRVQQGDVIGQAGRNELHKELGVHVHFEVHENGEPVNPNKYLRAAE</sequence>
<keyword evidence="5" id="KW-1185">Reference proteome</keyword>
<dbReference type="InterPro" id="IPR050570">
    <property type="entry name" value="Cell_wall_metabolism_enzyme"/>
</dbReference>
<feature type="compositionally biased region" description="Polar residues" evidence="1">
    <location>
        <begin position="1"/>
        <end position="11"/>
    </location>
</feature>
<keyword evidence="2" id="KW-1133">Transmembrane helix</keyword>
<keyword evidence="2" id="KW-0472">Membrane</keyword>
<dbReference type="CDD" id="cd12797">
    <property type="entry name" value="M23_peptidase"/>
    <property type="match status" value="1"/>
</dbReference>
<evidence type="ECO:0000259" key="3">
    <source>
        <dbReference type="Pfam" id="PF01551"/>
    </source>
</evidence>
<organism evidence="4 5">
    <name type="scientific">Caldalkalibacillus horti</name>
    <dbReference type="NCBI Taxonomy" id="77523"/>
    <lineage>
        <taxon>Bacteria</taxon>
        <taxon>Bacillati</taxon>
        <taxon>Bacillota</taxon>
        <taxon>Bacilli</taxon>
        <taxon>Bacillales</taxon>
        <taxon>Bacillaceae</taxon>
        <taxon>Caldalkalibacillus</taxon>
    </lineage>
</organism>
<evidence type="ECO:0000313" key="4">
    <source>
        <dbReference type="EMBL" id="MDQ0166430.1"/>
    </source>
</evidence>
<dbReference type="EMBL" id="JAUSTY010000008">
    <property type="protein sequence ID" value="MDQ0166430.1"/>
    <property type="molecule type" value="Genomic_DNA"/>
</dbReference>
<proteinExistence type="predicted"/>
<gene>
    <name evidence="4" type="ORF">J2S11_002334</name>
</gene>
<dbReference type="Gene3D" id="2.70.70.10">
    <property type="entry name" value="Glucose Permease (Domain IIA)"/>
    <property type="match status" value="1"/>
</dbReference>
<feature type="transmembrane region" description="Helical" evidence="2">
    <location>
        <begin position="38"/>
        <end position="58"/>
    </location>
</feature>
<reference evidence="4 5" key="1">
    <citation type="submission" date="2023-07" db="EMBL/GenBank/DDBJ databases">
        <title>Genomic Encyclopedia of Type Strains, Phase IV (KMG-IV): sequencing the most valuable type-strain genomes for metagenomic binning, comparative biology and taxonomic classification.</title>
        <authorList>
            <person name="Goeker M."/>
        </authorList>
    </citation>
    <scope>NUCLEOTIDE SEQUENCE [LARGE SCALE GENOMIC DNA]</scope>
    <source>
        <strain evidence="4 5">DSM 12751</strain>
    </source>
</reference>
<dbReference type="InterPro" id="IPR011055">
    <property type="entry name" value="Dup_hybrid_motif"/>
</dbReference>
<keyword evidence="2" id="KW-0812">Transmembrane</keyword>
<dbReference type="PANTHER" id="PTHR21666:SF291">
    <property type="entry name" value="STAGE II SPORULATION PROTEIN Q"/>
    <property type="match status" value="1"/>
</dbReference>
<dbReference type="PANTHER" id="PTHR21666">
    <property type="entry name" value="PEPTIDASE-RELATED"/>
    <property type="match status" value="1"/>
</dbReference>
<accession>A0ABT9VZZ6</accession>
<dbReference type="InterPro" id="IPR016047">
    <property type="entry name" value="M23ase_b-sheet_dom"/>
</dbReference>
<dbReference type="RefSeq" id="WP_307394619.1">
    <property type="nucleotide sequence ID" value="NZ_BAAADK010000020.1"/>
</dbReference>
<dbReference type="SUPFAM" id="SSF51261">
    <property type="entry name" value="Duplicated hybrid motif"/>
    <property type="match status" value="1"/>
</dbReference>
<evidence type="ECO:0000256" key="1">
    <source>
        <dbReference type="SAM" id="MobiDB-lite"/>
    </source>
</evidence>
<dbReference type="Pfam" id="PF01551">
    <property type="entry name" value="Peptidase_M23"/>
    <property type="match status" value="1"/>
</dbReference>
<name>A0ABT9VZZ6_9BACI</name>
<feature type="domain" description="M23ase beta-sheet core" evidence="3">
    <location>
        <begin position="144"/>
        <end position="242"/>
    </location>
</feature>
<evidence type="ECO:0000256" key="2">
    <source>
        <dbReference type="SAM" id="Phobius"/>
    </source>
</evidence>